<sequence>MEELAVQIEHLNYSFGSHEVLKEMSFNLEANKIYGLLGRNGAGKTTLINLLVNQLIAREGSIQIFGEDPRKNPAVLKKVCIAREAEFYAPYMKGKAILQLYSQFYEGYDKQLEQKLVAFFDIPVDIAYRKYSRGMKSLLFMIVALCSKAPLTILDEPTLGMDAPNREQFYKILLDEYVKEPRTFIISTHLINEIENLLEEVIIIDQGERLLQEEVESLKSKAIYLSGNKEELERLTALKMAKPKESFGKSATYAYIGELDELDQKLIQSTHIEISPMSIQQIFVELTKGKEYE</sequence>
<dbReference type="Pfam" id="PF00005">
    <property type="entry name" value="ABC_tran"/>
    <property type="match status" value="1"/>
</dbReference>
<dbReference type="GO" id="GO:0016887">
    <property type="term" value="F:ATP hydrolysis activity"/>
    <property type="evidence" value="ECO:0007669"/>
    <property type="project" value="InterPro"/>
</dbReference>
<proteinExistence type="predicted"/>
<dbReference type="PANTHER" id="PTHR42939">
    <property type="entry name" value="ABC TRANSPORTER ATP-BINDING PROTEIN ALBC-RELATED"/>
    <property type="match status" value="1"/>
</dbReference>
<dbReference type="InterPro" id="IPR003439">
    <property type="entry name" value="ABC_transporter-like_ATP-bd"/>
</dbReference>
<dbReference type="PANTHER" id="PTHR42939:SF1">
    <property type="entry name" value="ABC TRANSPORTER ATP-BINDING PROTEIN ALBC-RELATED"/>
    <property type="match status" value="1"/>
</dbReference>
<reference evidence="5 6" key="1">
    <citation type="journal article" date="2011" name="J. Bacteriol.">
        <title>Complete genome sequence of the cellulose-degrading bacterium Cellulosilyticum lentocellum.</title>
        <authorList>
            <consortium name="US DOE Joint Genome Institute"/>
            <person name="Miller D.A."/>
            <person name="Suen G."/>
            <person name="Bruce D."/>
            <person name="Copeland A."/>
            <person name="Cheng J.F."/>
            <person name="Detter C."/>
            <person name="Goodwin L.A."/>
            <person name="Han C.S."/>
            <person name="Hauser L.J."/>
            <person name="Land M.L."/>
            <person name="Lapidus A."/>
            <person name="Lucas S."/>
            <person name="Meincke L."/>
            <person name="Pitluck S."/>
            <person name="Tapia R."/>
            <person name="Teshima H."/>
            <person name="Woyke T."/>
            <person name="Fox B.G."/>
            <person name="Angert E.R."/>
            <person name="Currie C.R."/>
        </authorList>
    </citation>
    <scope>NUCLEOTIDE SEQUENCE [LARGE SCALE GENOMIC DNA]</scope>
    <source>
        <strain evidence="6">ATCC 49066 / DSM 5427 / NCIMB 11756 / RHM5</strain>
    </source>
</reference>
<gene>
    <name evidence="5" type="ordered locus">Clole_1273</name>
</gene>
<dbReference type="KEGG" id="cle:Clole_1273"/>
<dbReference type="STRING" id="642492.Clole_1273"/>
<dbReference type="GO" id="GO:0005524">
    <property type="term" value="F:ATP binding"/>
    <property type="evidence" value="ECO:0007669"/>
    <property type="project" value="UniProtKB-KW"/>
</dbReference>
<keyword evidence="6" id="KW-1185">Reference proteome</keyword>
<name>F2JHA2_CELLD</name>
<accession>F2JHA2</accession>
<evidence type="ECO:0000313" key="5">
    <source>
        <dbReference type="EMBL" id="ADZ83000.1"/>
    </source>
</evidence>
<dbReference type="InterPro" id="IPR027417">
    <property type="entry name" value="P-loop_NTPase"/>
</dbReference>
<dbReference type="InterPro" id="IPR003593">
    <property type="entry name" value="AAA+_ATPase"/>
</dbReference>
<evidence type="ECO:0000256" key="2">
    <source>
        <dbReference type="ARBA" id="ARBA00022741"/>
    </source>
</evidence>
<dbReference type="Gene3D" id="3.40.50.300">
    <property type="entry name" value="P-loop containing nucleotide triphosphate hydrolases"/>
    <property type="match status" value="1"/>
</dbReference>
<dbReference type="eggNOG" id="COG1131">
    <property type="taxonomic scope" value="Bacteria"/>
</dbReference>
<dbReference type="HOGENOM" id="CLU_000604_1_2_9"/>
<dbReference type="SUPFAM" id="SSF52540">
    <property type="entry name" value="P-loop containing nucleoside triphosphate hydrolases"/>
    <property type="match status" value="1"/>
</dbReference>
<dbReference type="AlphaFoldDB" id="F2JHA2"/>
<evidence type="ECO:0000256" key="3">
    <source>
        <dbReference type="ARBA" id="ARBA00022840"/>
    </source>
</evidence>
<protein>
    <submittedName>
        <fullName evidence="5">ABC transporter related protein</fullName>
    </submittedName>
</protein>
<keyword evidence="3" id="KW-0067">ATP-binding</keyword>
<dbReference type="CDD" id="cd03230">
    <property type="entry name" value="ABC_DR_subfamily_A"/>
    <property type="match status" value="1"/>
</dbReference>
<evidence type="ECO:0000256" key="1">
    <source>
        <dbReference type="ARBA" id="ARBA00022448"/>
    </source>
</evidence>
<evidence type="ECO:0000259" key="4">
    <source>
        <dbReference type="PROSITE" id="PS50893"/>
    </source>
</evidence>
<organism evidence="5 6">
    <name type="scientific">Cellulosilyticum lentocellum (strain ATCC 49066 / DSM 5427 / NCIMB 11756 / RHM5)</name>
    <name type="common">Clostridium lentocellum</name>
    <dbReference type="NCBI Taxonomy" id="642492"/>
    <lineage>
        <taxon>Bacteria</taxon>
        <taxon>Bacillati</taxon>
        <taxon>Bacillota</taxon>
        <taxon>Clostridia</taxon>
        <taxon>Lachnospirales</taxon>
        <taxon>Cellulosilyticaceae</taxon>
        <taxon>Cellulosilyticum</taxon>
    </lineage>
</organism>
<dbReference type="SMART" id="SM00382">
    <property type="entry name" value="AAA"/>
    <property type="match status" value="1"/>
</dbReference>
<dbReference type="PROSITE" id="PS50893">
    <property type="entry name" value="ABC_TRANSPORTER_2"/>
    <property type="match status" value="1"/>
</dbReference>
<evidence type="ECO:0000313" key="6">
    <source>
        <dbReference type="Proteomes" id="UP000008467"/>
    </source>
</evidence>
<dbReference type="InterPro" id="IPR051782">
    <property type="entry name" value="ABC_Transporter_VariousFunc"/>
</dbReference>
<keyword evidence="2" id="KW-0547">Nucleotide-binding</keyword>
<keyword evidence="1" id="KW-0813">Transport</keyword>
<feature type="domain" description="ABC transporter" evidence="4">
    <location>
        <begin position="6"/>
        <end position="231"/>
    </location>
</feature>
<dbReference type="Proteomes" id="UP000008467">
    <property type="component" value="Chromosome"/>
</dbReference>
<dbReference type="RefSeq" id="WP_013656299.1">
    <property type="nucleotide sequence ID" value="NC_015275.1"/>
</dbReference>
<dbReference type="EMBL" id="CP002582">
    <property type="protein sequence ID" value="ADZ83000.1"/>
    <property type="molecule type" value="Genomic_DNA"/>
</dbReference>